<proteinExistence type="inferred from homology"/>
<evidence type="ECO:0000256" key="4">
    <source>
        <dbReference type="ARBA" id="ARBA00007185"/>
    </source>
</evidence>
<dbReference type="InterPro" id="IPR015928">
    <property type="entry name" value="Aconitase/3IPM_dehydase_swvl"/>
</dbReference>
<dbReference type="OrthoDB" id="2279155at2759"/>
<keyword evidence="10" id="KW-0694">RNA-binding</keyword>
<dbReference type="Gene3D" id="3.20.19.10">
    <property type="entry name" value="Aconitase, domain 4"/>
    <property type="match status" value="1"/>
</dbReference>
<evidence type="ECO:0000256" key="7">
    <source>
        <dbReference type="ARBA" id="ARBA00022490"/>
    </source>
</evidence>
<dbReference type="PANTHER" id="PTHR11670">
    <property type="entry name" value="ACONITASE/IRON-RESPONSIVE ELEMENT FAMILY MEMBER"/>
    <property type="match status" value="1"/>
</dbReference>
<dbReference type="PRINTS" id="PR00415">
    <property type="entry name" value="ACONITASE"/>
</dbReference>
<dbReference type="NCBIfam" id="NF006757">
    <property type="entry name" value="PRK09277.1"/>
    <property type="match status" value="1"/>
</dbReference>
<dbReference type="FunFam" id="3.20.19.10:FF:000005">
    <property type="entry name" value="Iron-responsive element-binding protein 2"/>
    <property type="match status" value="1"/>
</dbReference>
<dbReference type="GO" id="GO:0005737">
    <property type="term" value="C:cytoplasm"/>
    <property type="evidence" value="ECO:0007669"/>
    <property type="project" value="UniProtKB-SubCell"/>
</dbReference>
<dbReference type="CDD" id="cd01586">
    <property type="entry name" value="AcnA_IRP"/>
    <property type="match status" value="1"/>
</dbReference>
<evidence type="ECO:0000313" key="18">
    <source>
        <dbReference type="Proteomes" id="UP000887568"/>
    </source>
</evidence>
<evidence type="ECO:0000256" key="5">
    <source>
        <dbReference type="ARBA" id="ARBA00015385"/>
    </source>
</evidence>
<dbReference type="PROSITE" id="PS00450">
    <property type="entry name" value="ACONITASE_1"/>
    <property type="match status" value="1"/>
</dbReference>
<dbReference type="GeneID" id="119729483"/>
<dbReference type="GO" id="GO:0046872">
    <property type="term" value="F:metal ion binding"/>
    <property type="evidence" value="ECO:0007669"/>
    <property type="project" value="UniProtKB-KW"/>
</dbReference>
<feature type="domain" description="Aconitase/3-isopropylmalate dehydratase large subunit alpha/beta/alpha" evidence="15">
    <location>
        <begin position="187"/>
        <end position="627"/>
    </location>
</feature>
<evidence type="ECO:0000256" key="14">
    <source>
        <dbReference type="SAM" id="MobiDB-lite"/>
    </source>
</evidence>
<dbReference type="CTD" id="48"/>
<dbReference type="InterPro" id="IPR001030">
    <property type="entry name" value="Acoase/IPM_deHydtase_lsu_aba"/>
</dbReference>
<keyword evidence="8" id="KW-0479">Metal-binding</keyword>
<sequence>MATDGAATCVFSRLKESIRVADEDLQYFNLLALNDYRYDRLPFSIRVLLESAVRNCDNFHIKEKDVENILNWKENQDKSVEVPFKPSRVILQDFTGVPAVVDFAAMRDAVKRLGGDPQTINPVCPADLVIDHSVQVDVSRRPCPIVPRTPNPGGGVPKGSESHPKGGSVCNVCGPIESGFRLPLQDQTCPFHHIATDGSDALQKNQEIEFQRNKERFLFLKWGAKALQNMLIVPPGSGIVHQVNLEYLGRVVFNKNGLLYPDSLVGTDSHTTMINGLGIVGWGVGGIEAEAVMLNQSISMVLPKVVGYKLTGMMDSLATSTDVVLTITKHLRQVGVVGKFVEFFGPGVAQLSIADRATIANMCPEYGATVGFFPVDQNSIAYLRQTGRDETQIACIEAYCKANHMFRDFNNSDQDPVFSEVVELDLSTVRSCISGPKRPHDKVLVTDMKVDFQSCLDNKVGFKGFHIPKEQQSTTVPFQFDGTEYTLTHGSVVIAAVTSCTNTSNPSVMLGAGLLAKKAVEAGLTVEPYIKTSLSPGSGVVTYYLQESGVIPYLDKLGFDIVGYGCMTCIGNSGPLPEEVSQAIEKGELVACGVLSGNRNFEGRIHPLTRANYLASPLLVIAYALAGTVSIDFETQPLGKTPEGKEVFLRDIWPSRSEIHEVERQYVIPAMFKEVYAKIAKGNERWNSLDAPESMLYPWDSKSTYIQSPPFFETMEKEIPPIMGVKDASVLLNLGDSVTTDHISPAGSIARNSPAARYLASRGLTPREFNSYGSRRGNDAVMARGTFANIRLVNKFVGKAGPKTVHLPSGETMDIFDAAERYRRDKQTLIILAGKDYGSGSSRDWAAKGPWMQGVRAVIAESYERIHRSNLVGMGIIPLQFLPGQNADSLGLTGKEKYSIEVPEDLQPGQKATVKTSDGRAFEAIIRFDTDVELTYFRHGGILNYMIRQKLAV</sequence>
<keyword evidence="9" id="KW-0832">Ubl conjugation</keyword>
<evidence type="ECO:0000259" key="16">
    <source>
        <dbReference type="Pfam" id="PF00694"/>
    </source>
</evidence>
<evidence type="ECO:0000256" key="10">
    <source>
        <dbReference type="ARBA" id="ARBA00022884"/>
    </source>
</evidence>
<dbReference type="SUPFAM" id="SSF53732">
    <property type="entry name" value="Aconitase iron-sulfur domain"/>
    <property type="match status" value="1"/>
</dbReference>
<evidence type="ECO:0000256" key="1">
    <source>
        <dbReference type="ARBA" id="ARBA00001966"/>
    </source>
</evidence>
<dbReference type="SUPFAM" id="SSF52016">
    <property type="entry name" value="LeuD/IlvD-like"/>
    <property type="match status" value="1"/>
</dbReference>
<dbReference type="InterPro" id="IPR006249">
    <property type="entry name" value="Aconitase/IRP2"/>
</dbReference>
<keyword evidence="6 13" id="KW-0004">4Fe-4S</keyword>
<dbReference type="OMA" id="NGGIMQY"/>
<dbReference type="Pfam" id="PF00694">
    <property type="entry name" value="Aconitase_C"/>
    <property type="match status" value="1"/>
</dbReference>
<evidence type="ECO:0000256" key="3">
    <source>
        <dbReference type="ARBA" id="ARBA00004496"/>
    </source>
</evidence>
<dbReference type="Gene3D" id="3.30.499.10">
    <property type="entry name" value="Aconitase, domain 3"/>
    <property type="match status" value="2"/>
</dbReference>
<accession>A0A914A2A3</accession>
<comment type="function">
    <text evidence="2">RNA-binding protein that binds to iron-responsive elements (IRES), which are stem-loop structures found in the 5'-UTR of ferritin, and delta aminolevulinic acid synthase mRNAs, and in the 3'-UTR of transferrin receptor mRNA. Binding to the IRE element in ferritin results in the repression of its mRNA translation. Binding of the protein to the transferrin receptor mRNA inhibits the degradation of this otherwise rapidly degraded mRNA.</text>
</comment>
<evidence type="ECO:0000256" key="11">
    <source>
        <dbReference type="ARBA" id="ARBA00023004"/>
    </source>
</evidence>
<keyword evidence="18" id="KW-1185">Reference proteome</keyword>
<dbReference type="InterPro" id="IPR015931">
    <property type="entry name" value="Acnase/IPM_dHydase_lsu_aba_1/3"/>
</dbReference>
<dbReference type="RefSeq" id="XP_038057978.1">
    <property type="nucleotide sequence ID" value="XM_038202050.1"/>
</dbReference>
<evidence type="ECO:0000256" key="13">
    <source>
        <dbReference type="RuleBase" id="RU361275"/>
    </source>
</evidence>
<dbReference type="GO" id="GO:0030350">
    <property type="term" value="F:iron-responsive element binding"/>
    <property type="evidence" value="ECO:0007669"/>
    <property type="project" value="UniProtKB-ARBA"/>
</dbReference>
<dbReference type="FunFam" id="3.30.499.10:FF:000011">
    <property type="entry name" value="Iron-responsive element binding protein 2"/>
    <property type="match status" value="1"/>
</dbReference>
<keyword evidence="12 13" id="KW-0411">Iron-sulfur</keyword>
<reference evidence="17" key="1">
    <citation type="submission" date="2022-11" db="UniProtKB">
        <authorList>
            <consortium name="EnsemblMetazoa"/>
        </authorList>
    </citation>
    <scope>IDENTIFICATION</scope>
</reference>
<evidence type="ECO:0000256" key="12">
    <source>
        <dbReference type="ARBA" id="ARBA00023014"/>
    </source>
</evidence>
<comment type="cofactor">
    <cofactor evidence="1">
        <name>[4Fe-4S] cluster</name>
        <dbReference type="ChEBI" id="CHEBI:49883"/>
    </cofactor>
</comment>
<name>A0A914A2A3_PATMI</name>
<comment type="similarity">
    <text evidence="4 13">Belongs to the aconitase/IPM isomerase family.</text>
</comment>
<evidence type="ECO:0000313" key="17">
    <source>
        <dbReference type="EnsemblMetazoa" id="XP_038057978.1"/>
    </source>
</evidence>
<organism evidence="17 18">
    <name type="scientific">Patiria miniata</name>
    <name type="common">Bat star</name>
    <name type="synonym">Asterina miniata</name>
    <dbReference type="NCBI Taxonomy" id="46514"/>
    <lineage>
        <taxon>Eukaryota</taxon>
        <taxon>Metazoa</taxon>
        <taxon>Echinodermata</taxon>
        <taxon>Eleutherozoa</taxon>
        <taxon>Asterozoa</taxon>
        <taxon>Asteroidea</taxon>
        <taxon>Valvatacea</taxon>
        <taxon>Valvatida</taxon>
        <taxon>Asterinidae</taxon>
        <taxon>Patiria</taxon>
    </lineage>
</organism>
<evidence type="ECO:0000256" key="9">
    <source>
        <dbReference type="ARBA" id="ARBA00022843"/>
    </source>
</evidence>
<dbReference type="Proteomes" id="UP000887568">
    <property type="component" value="Unplaced"/>
</dbReference>
<dbReference type="NCBIfam" id="NF009520">
    <property type="entry name" value="PRK12881.1"/>
    <property type="match status" value="1"/>
</dbReference>
<dbReference type="GO" id="GO:0051539">
    <property type="term" value="F:4 iron, 4 sulfur cluster binding"/>
    <property type="evidence" value="ECO:0007669"/>
    <property type="project" value="UniProtKB-KW"/>
</dbReference>
<comment type="subcellular location">
    <subcellularLocation>
        <location evidence="3 13">Cytoplasm</location>
    </subcellularLocation>
</comment>
<evidence type="ECO:0000256" key="6">
    <source>
        <dbReference type="ARBA" id="ARBA00022485"/>
    </source>
</evidence>
<dbReference type="GO" id="GO:0017148">
    <property type="term" value="P:negative regulation of translation"/>
    <property type="evidence" value="ECO:0007669"/>
    <property type="project" value="UniProtKB-ARBA"/>
</dbReference>
<dbReference type="Pfam" id="PF00330">
    <property type="entry name" value="Aconitase"/>
    <property type="match status" value="2"/>
</dbReference>
<keyword evidence="11 13" id="KW-0408">Iron</keyword>
<evidence type="ECO:0000256" key="2">
    <source>
        <dbReference type="ARBA" id="ARBA00003938"/>
    </source>
</evidence>
<dbReference type="NCBIfam" id="TIGR01341">
    <property type="entry name" value="aconitase_1"/>
    <property type="match status" value="1"/>
</dbReference>
<keyword evidence="7 13" id="KW-0963">Cytoplasm</keyword>
<dbReference type="InterPro" id="IPR044137">
    <property type="entry name" value="AcnA_IRP_Swivel"/>
</dbReference>
<evidence type="ECO:0000256" key="8">
    <source>
        <dbReference type="ARBA" id="ARBA00022723"/>
    </source>
</evidence>
<dbReference type="PROSITE" id="PS01244">
    <property type="entry name" value="ACONITASE_2"/>
    <property type="match status" value="1"/>
</dbReference>
<dbReference type="InterPro" id="IPR018136">
    <property type="entry name" value="Aconitase_4Fe-4S_BS"/>
</dbReference>
<dbReference type="EnsemblMetazoa" id="XM_038202050.1">
    <property type="protein sequence ID" value="XP_038057978.1"/>
    <property type="gene ID" value="LOC119729483"/>
</dbReference>
<evidence type="ECO:0000259" key="15">
    <source>
        <dbReference type="Pfam" id="PF00330"/>
    </source>
</evidence>
<dbReference type="InterPro" id="IPR000573">
    <property type="entry name" value="AconitaseA/IPMdHydase_ssu_swvl"/>
</dbReference>
<dbReference type="AlphaFoldDB" id="A0A914A2A3"/>
<feature type="region of interest" description="Disordered" evidence="14">
    <location>
        <begin position="142"/>
        <end position="165"/>
    </location>
</feature>
<protein>
    <recommendedName>
        <fullName evidence="5">Iron-responsive element-binding protein 2</fullName>
    </recommendedName>
</protein>
<dbReference type="Gene3D" id="6.10.190.10">
    <property type="match status" value="1"/>
</dbReference>
<feature type="domain" description="Aconitase/3-isopropylmalate dehydratase large subunit alpha/beta/alpha" evidence="15">
    <location>
        <begin position="72"/>
        <end position="135"/>
    </location>
</feature>
<dbReference type="InterPro" id="IPR036008">
    <property type="entry name" value="Aconitase_4Fe-4S_dom"/>
</dbReference>
<dbReference type="FunFam" id="3.30.499.10:FF:000005">
    <property type="entry name" value="cytoplasmic aconitate hydratase"/>
    <property type="match status" value="1"/>
</dbReference>
<dbReference type="CDD" id="cd01580">
    <property type="entry name" value="AcnA_IRP_Swivel"/>
    <property type="match status" value="1"/>
</dbReference>
<feature type="domain" description="Aconitase A/isopropylmalate dehydratase small subunit swivel" evidence="16">
    <location>
        <begin position="756"/>
        <end position="882"/>
    </location>
</feature>